<evidence type="ECO:0000313" key="3">
    <source>
        <dbReference type="Proteomes" id="UP000182983"/>
    </source>
</evidence>
<proteinExistence type="predicted"/>
<dbReference type="AlphaFoldDB" id="A0A1H6IVR3"/>
<evidence type="ECO:0000313" key="2">
    <source>
        <dbReference type="EMBL" id="SEH53508.1"/>
    </source>
</evidence>
<feature type="chain" id="PRO_5010354151" evidence="1">
    <location>
        <begin position="26"/>
        <end position="255"/>
    </location>
</feature>
<keyword evidence="3" id="KW-1185">Reference proteome</keyword>
<gene>
    <name evidence="2" type="ORF">SAMN04244559_02828</name>
</gene>
<name>A0A1H6IVR3_MAGFU</name>
<accession>A0A1H6IVR3</accession>
<dbReference type="OrthoDB" id="5416480at2"/>
<dbReference type="RefSeq" id="WP_074769687.1">
    <property type="nucleotide sequence ID" value="NZ_FNWO01000013.1"/>
</dbReference>
<feature type="signal peptide" evidence="1">
    <location>
        <begin position="1"/>
        <end position="25"/>
    </location>
</feature>
<dbReference type="Proteomes" id="UP000182983">
    <property type="component" value="Unassembled WGS sequence"/>
</dbReference>
<keyword evidence="1" id="KW-0732">Signal</keyword>
<organism evidence="2 3">
    <name type="scientific">Magnetospirillum fulvum</name>
    <name type="common">Rhodospirillum fulvum</name>
    <dbReference type="NCBI Taxonomy" id="1082"/>
    <lineage>
        <taxon>Bacteria</taxon>
        <taxon>Pseudomonadati</taxon>
        <taxon>Pseudomonadota</taxon>
        <taxon>Alphaproteobacteria</taxon>
        <taxon>Rhodospirillales</taxon>
        <taxon>Rhodospirillaceae</taxon>
        <taxon>Magnetospirillum</taxon>
    </lineage>
</organism>
<dbReference type="SUPFAM" id="SSF53850">
    <property type="entry name" value="Periplasmic binding protein-like II"/>
    <property type="match status" value="1"/>
</dbReference>
<protein>
    <submittedName>
        <fullName evidence="2">ABC-type amino acid transport substrate-binding protein</fullName>
    </submittedName>
</protein>
<dbReference type="EMBL" id="FNWO01000013">
    <property type="protein sequence ID" value="SEH53508.1"/>
    <property type="molecule type" value="Genomic_DNA"/>
</dbReference>
<reference evidence="3" key="1">
    <citation type="submission" date="2016-10" db="EMBL/GenBank/DDBJ databases">
        <authorList>
            <person name="Varghese N."/>
            <person name="Submissions S."/>
        </authorList>
    </citation>
    <scope>NUCLEOTIDE SEQUENCE [LARGE SCALE GENOMIC DNA]</scope>
    <source>
        <strain evidence="3">DSM 13234</strain>
    </source>
</reference>
<dbReference type="Gene3D" id="3.40.190.10">
    <property type="entry name" value="Periplasmic binding protein-like II"/>
    <property type="match status" value="1"/>
</dbReference>
<sequence length="255" mass="27067">MKSQAWLRGMAVGLCALMASAQVSARDLTIGVEAIDYSPAYAWRDGQFVGAAREILDAFAAANGHRLIFRPLPVKRLLAELIHGGVDLKFPDSPDWQAAIRRGATLVYSAPVFAYIDGTVIRRDRVGRGADAVRSLGTVAGFTPFAWKNRVDAGSVELKENPGFEPLLRQVLAGRIDGAYVNVAVALHAAGALTDGQGGLVYDPDLPHISDSYRLSSRVAPEIVAEFDSWLAANGAVVAAIVARTGAEAGLKASR</sequence>
<evidence type="ECO:0000256" key="1">
    <source>
        <dbReference type="SAM" id="SignalP"/>
    </source>
</evidence>